<dbReference type="EMBL" id="JBHTHU010000019">
    <property type="protein sequence ID" value="MFD0751288.1"/>
    <property type="molecule type" value="Genomic_DNA"/>
</dbReference>
<reference evidence="2" key="1">
    <citation type="journal article" date="2019" name="Int. J. Syst. Evol. Microbiol.">
        <title>The Global Catalogue of Microorganisms (GCM) 10K type strain sequencing project: providing services to taxonomists for standard genome sequencing and annotation.</title>
        <authorList>
            <consortium name="The Broad Institute Genomics Platform"/>
            <consortium name="The Broad Institute Genome Sequencing Center for Infectious Disease"/>
            <person name="Wu L."/>
            <person name="Ma J."/>
        </authorList>
    </citation>
    <scope>NUCLEOTIDE SEQUENCE [LARGE SCALE GENOMIC DNA]</scope>
    <source>
        <strain evidence="2">CCUG 63418</strain>
    </source>
</reference>
<comment type="caution">
    <text evidence="1">The sequence shown here is derived from an EMBL/GenBank/DDBJ whole genome shotgun (WGS) entry which is preliminary data.</text>
</comment>
<organism evidence="1 2">
    <name type="scientific">Mucilaginibacter calamicampi</name>
    <dbReference type="NCBI Taxonomy" id="1302352"/>
    <lineage>
        <taxon>Bacteria</taxon>
        <taxon>Pseudomonadati</taxon>
        <taxon>Bacteroidota</taxon>
        <taxon>Sphingobacteriia</taxon>
        <taxon>Sphingobacteriales</taxon>
        <taxon>Sphingobacteriaceae</taxon>
        <taxon>Mucilaginibacter</taxon>
    </lineage>
</organism>
<dbReference type="Proteomes" id="UP001596958">
    <property type="component" value="Unassembled WGS sequence"/>
</dbReference>
<proteinExistence type="predicted"/>
<protein>
    <submittedName>
        <fullName evidence="1">Uncharacterized protein</fullName>
    </submittedName>
</protein>
<dbReference type="RefSeq" id="WP_377101310.1">
    <property type="nucleotide sequence ID" value="NZ_JBHTHU010000019.1"/>
</dbReference>
<evidence type="ECO:0000313" key="1">
    <source>
        <dbReference type="EMBL" id="MFD0751288.1"/>
    </source>
</evidence>
<sequence length="134" mass="15654">MSNEGLNRLYEKVLPDLIHWAKTNDRLHGHITEHDLSYLFEFNGIRGLTIDLGRFHPDYYNTVFKGLANKRHIDAFVGKVCIVIKLSLARLGRQEHNITIQVRHKVSTVTYWKTYYITPSFDYKGTSGMQLKEE</sequence>
<gene>
    <name evidence="1" type="ORF">ACFQZS_14150</name>
</gene>
<name>A0ABW2YZK2_9SPHI</name>
<evidence type="ECO:0000313" key="2">
    <source>
        <dbReference type="Proteomes" id="UP001596958"/>
    </source>
</evidence>
<accession>A0ABW2YZK2</accession>
<keyword evidence="2" id="KW-1185">Reference proteome</keyword>